<dbReference type="RefSeq" id="WP_047725739.1">
    <property type="nucleotide sequence ID" value="NZ_JAKNBA010000038.1"/>
</dbReference>
<dbReference type="Gene3D" id="2.30.30.940">
    <property type="match status" value="1"/>
</dbReference>
<dbReference type="CDD" id="cd18809">
    <property type="entry name" value="SF1_C_RecD"/>
    <property type="match status" value="1"/>
</dbReference>
<dbReference type="GO" id="GO:0005524">
    <property type="term" value="F:ATP binding"/>
    <property type="evidence" value="ECO:0007669"/>
    <property type="project" value="UniProtKB-KW"/>
</dbReference>
<evidence type="ECO:0000313" key="4">
    <source>
        <dbReference type="EMBL" id="MDE1243762.1"/>
    </source>
</evidence>
<evidence type="ECO:0000256" key="2">
    <source>
        <dbReference type="ARBA" id="ARBA00022840"/>
    </source>
</evidence>
<dbReference type="Proteomes" id="UP001140979">
    <property type="component" value="Unassembled WGS sequence"/>
</dbReference>
<name>A0A9X4IR47_9VIBR</name>
<dbReference type="Gene3D" id="1.10.10.2220">
    <property type="match status" value="1"/>
</dbReference>
<protein>
    <submittedName>
        <fullName evidence="4">ATP-dependent RecD-like DNA helicase</fullName>
    </submittedName>
</protein>
<dbReference type="Pfam" id="PF13604">
    <property type="entry name" value="AAA_30"/>
    <property type="match status" value="1"/>
</dbReference>
<dbReference type="Pfam" id="PF14490">
    <property type="entry name" value="HHH_RecD2"/>
    <property type="match status" value="1"/>
</dbReference>
<dbReference type="GO" id="GO:0003678">
    <property type="term" value="F:DNA helicase activity"/>
    <property type="evidence" value="ECO:0007669"/>
    <property type="project" value="UniProtKB-ARBA"/>
</dbReference>
<keyword evidence="4" id="KW-0347">Helicase</keyword>
<keyword evidence="1" id="KW-0547">Nucleotide-binding</keyword>
<comment type="caution">
    <text evidence="4">The sequence shown here is derived from an EMBL/GenBank/DDBJ whole genome shotgun (WGS) entry which is preliminary data.</text>
</comment>
<dbReference type="InterPro" id="IPR029493">
    <property type="entry name" value="RecD2-like_HHH"/>
</dbReference>
<dbReference type="InterPro" id="IPR027417">
    <property type="entry name" value="P-loop_NTPase"/>
</dbReference>
<dbReference type="SMART" id="SM00382">
    <property type="entry name" value="AAA"/>
    <property type="match status" value="1"/>
</dbReference>
<dbReference type="CDD" id="cd17933">
    <property type="entry name" value="DEXSc_RecD-like"/>
    <property type="match status" value="1"/>
</dbReference>
<keyword evidence="2" id="KW-0067">ATP-binding</keyword>
<dbReference type="Pfam" id="PF13538">
    <property type="entry name" value="UvrD_C_2"/>
    <property type="match status" value="1"/>
</dbReference>
<evidence type="ECO:0000256" key="1">
    <source>
        <dbReference type="ARBA" id="ARBA00022741"/>
    </source>
</evidence>
<evidence type="ECO:0000259" key="3">
    <source>
        <dbReference type="SMART" id="SM00382"/>
    </source>
</evidence>
<feature type="domain" description="AAA+ ATPase" evidence="3">
    <location>
        <begin position="341"/>
        <end position="471"/>
    </location>
</feature>
<dbReference type="PANTHER" id="PTHR43788:SF6">
    <property type="entry name" value="DNA HELICASE B"/>
    <property type="match status" value="1"/>
</dbReference>
<dbReference type="InterPro" id="IPR003593">
    <property type="entry name" value="AAA+_ATPase"/>
</dbReference>
<dbReference type="Gene3D" id="3.40.50.300">
    <property type="entry name" value="P-loop containing nucleotide triphosphate hydrolases"/>
    <property type="match status" value="2"/>
</dbReference>
<dbReference type="SUPFAM" id="SSF52540">
    <property type="entry name" value="P-loop containing nucleoside triphosphate hydrolases"/>
    <property type="match status" value="2"/>
</dbReference>
<dbReference type="AlphaFoldDB" id="A0A9X4IR47"/>
<proteinExistence type="predicted"/>
<keyword evidence="4" id="KW-0378">Hydrolase</keyword>
<dbReference type="PANTHER" id="PTHR43788">
    <property type="entry name" value="DNA2/NAM7 HELICASE FAMILY MEMBER"/>
    <property type="match status" value="1"/>
</dbReference>
<reference evidence="4" key="1">
    <citation type="submission" date="2022-02" db="EMBL/GenBank/DDBJ databases">
        <title>Emergence and expansion in Europe of a Vibrio aestuarianus clonal complex pathogenic for oysters.</title>
        <authorList>
            <person name="Mesnil A."/>
            <person name="Travers M.-A."/>
        </authorList>
    </citation>
    <scope>NUCLEOTIDE SEQUENCE</scope>
    <source>
        <strain evidence="4">19_064_11T1</strain>
    </source>
</reference>
<accession>A0A9X4IR47</accession>
<sequence length="728" mass="80032">MEQFSGDVQIRSIRSKGAKGGIIFSAVTLCDSPTRFVIKAGFDVAPTPSIFKEKHFWHVEGTVEKQKITWKDGTSKEEKVIKPTKISFVKAANENLKRLLSESKVFKGISGVKAEKLVSFYGDELYQIAANNDADRLTPILGAHVAQTLIDGLNAYQELHCLKLLDDLGVPAYVGESVLKIWGLSAYDKIKANPYVLVMFMASLEALDEYAINRLGFKSDSPERLVAYAKETLYEGFKSGNTCLPLAELRQKLRRKIGDLALTAIDISIEDKEVIVDEDIAQVRSMDIVESGVASIISSLTKYPLNPIVSKHIDAIIAQYESRVGFELTEEQQHAVSICTAARLSVLTGGAGCGKTTVLEAICFALESLKLTSKIYLMALSGKAAMRITEATGRQAMTIAAFMYHVNQDDIPEDATFIIDEASMIDILSIYQLLKRIPSNGRIILTGDEEQLPPVGIGLIFHALVGVENIFNPNLTSVKRQSEASGIPTVANKVRCYPMTREPIPFAPYKGIGQGVSFVQCSNADIETESLRLYEELGGNGENNDVLLLSAIKSSSGGVLSLNTLIHDKFSKGDAIEFTDTEYGTVQHAINGSTLRVGELVMYTRNDYSKGIRNGSIGKIINSTNQEVFVDFEGTQVTLNPSELKHLEHAYGLTVHKSQGSQFDRVIVVIKKSRVIDRHLIYTALTRAKHQVVFVGDVSVLYESLLISKAFSRHTKISKFIDEALVTN</sequence>
<dbReference type="InterPro" id="IPR027785">
    <property type="entry name" value="UvrD-like_helicase_C"/>
</dbReference>
<organism evidence="4 5">
    <name type="scientific">Vibrio aestuarianus</name>
    <dbReference type="NCBI Taxonomy" id="28171"/>
    <lineage>
        <taxon>Bacteria</taxon>
        <taxon>Pseudomonadati</taxon>
        <taxon>Pseudomonadota</taxon>
        <taxon>Gammaproteobacteria</taxon>
        <taxon>Vibrionales</taxon>
        <taxon>Vibrionaceae</taxon>
        <taxon>Vibrio</taxon>
    </lineage>
</organism>
<gene>
    <name evidence="4" type="ORF">L9W94_16720</name>
</gene>
<dbReference type="EMBL" id="JAKNBA010000038">
    <property type="protein sequence ID" value="MDE1243762.1"/>
    <property type="molecule type" value="Genomic_DNA"/>
</dbReference>
<dbReference type="InterPro" id="IPR050534">
    <property type="entry name" value="Coronavir_polyprotein_1ab"/>
</dbReference>
<evidence type="ECO:0000313" key="5">
    <source>
        <dbReference type="Proteomes" id="UP001140979"/>
    </source>
</evidence>